<keyword evidence="7" id="KW-0472">Membrane</keyword>
<evidence type="ECO:0000256" key="10">
    <source>
        <dbReference type="ARBA" id="ARBA00044037"/>
    </source>
</evidence>
<dbReference type="FunFam" id="3.40.50.10330:FF:000005">
    <property type="entry name" value="Sphingosine kinase 2"/>
    <property type="match status" value="1"/>
</dbReference>
<evidence type="ECO:0000259" key="14">
    <source>
        <dbReference type="PROSITE" id="PS50146"/>
    </source>
</evidence>
<evidence type="ECO:0000313" key="16">
    <source>
        <dbReference type="Proteomes" id="UP000510647"/>
    </source>
</evidence>
<comment type="subcellular location">
    <subcellularLocation>
        <location evidence="1">Endomembrane system</location>
    </subcellularLocation>
</comment>
<keyword evidence="16" id="KW-1185">Reference proteome</keyword>
<dbReference type="GO" id="GO:0008481">
    <property type="term" value="F:sphingosine kinase activity"/>
    <property type="evidence" value="ECO:0007669"/>
    <property type="project" value="UniProtKB-EC"/>
</dbReference>
<dbReference type="InterPro" id="IPR017438">
    <property type="entry name" value="ATP-NAD_kinase_N"/>
</dbReference>
<dbReference type="GO" id="GO:0016020">
    <property type="term" value="C:membrane"/>
    <property type="evidence" value="ECO:0007669"/>
    <property type="project" value="TreeGrafter"/>
</dbReference>
<dbReference type="InterPro" id="IPR001206">
    <property type="entry name" value="Diacylglycerol_kinase_cat_dom"/>
</dbReference>
<comment type="catalytic activity">
    <reaction evidence="9">
        <text>a sphingoid base + ATP = a sphingoid 1-phosphate + ADP + H(+)</text>
        <dbReference type="Rhea" id="RHEA:51496"/>
        <dbReference type="ChEBI" id="CHEBI:15378"/>
        <dbReference type="ChEBI" id="CHEBI:30616"/>
        <dbReference type="ChEBI" id="CHEBI:76941"/>
        <dbReference type="ChEBI" id="CHEBI:84410"/>
        <dbReference type="ChEBI" id="CHEBI:456216"/>
        <dbReference type="EC" id="2.7.1.91"/>
    </reaction>
</comment>
<dbReference type="Pfam" id="PF00781">
    <property type="entry name" value="DAGK_cat"/>
    <property type="match status" value="1"/>
</dbReference>
<dbReference type="GO" id="GO:0019722">
    <property type="term" value="P:calcium-mediated signaling"/>
    <property type="evidence" value="ECO:0007669"/>
    <property type="project" value="UniProtKB-ARBA"/>
</dbReference>
<feature type="region of interest" description="Disordered" evidence="13">
    <location>
        <begin position="218"/>
        <end position="251"/>
    </location>
</feature>
<dbReference type="SUPFAM" id="SSF111331">
    <property type="entry name" value="NAD kinase/diacylglycerol kinase-like"/>
    <property type="match status" value="1"/>
</dbReference>
<keyword evidence="6" id="KW-0443">Lipid metabolism</keyword>
<dbReference type="GO" id="GO:0005737">
    <property type="term" value="C:cytoplasm"/>
    <property type="evidence" value="ECO:0007669"/>
    <property type="project" value="TreeGrafter"/>
</dbReference>
<dbReference type="InterPro" id="IPR050187">
    <property type="entry name" value="Lipid_Phosphate_FormReg"/>
</dbReference>
<sequence length="719" mass="80313">MKFCSNETKLKRGLLFPLGLSSPSLTEPSFDNSDTDLNQDSNRSGSFIDSRTLAKTDNDLHTDPLSSTTTKNIHVPMNLPRSLNNLKSIKIRDFNEATLTDDGIMITSQGISLASRASNSEAFLEGQNNASDTSFFETESLVSCVTCLSDNYSSEQRDRFNLSSPSKRLSGSSNNLGDHEASYASVAGQMLVNTVIPYGRILHAEYVNNPKGYLDNTDTVKASDTSSSHSSSNSKDSDNQVTTTTTDHKDRFLTVGRKNNEVNANANDKTKKRSKNGEPKFVEITFAKPRRHDIVPKRLILSISFPSSSPNMDIVEEILKRSYKNARRQRSILVIINPFGGKRKAKKLFMSKCKPILLASKCSIDTAYTKYNKHAVDIAREVDIDKYDTIACASGDGIPYEVINGLFQRPDRAEAFNKLAVTQLPCGSGNAMSVSCHWTNNPSYAALCLVKSVEARIDLMCCSQPSYYKEFPRLSFLSQTYGVIAESDINTEFIRWMGPARFELGVAFNVLQRKKYPCEIYVKYAAKLKNDLKVHYLEHKNRASLRFENELERNQDHDGPESDSHSVDADKITEKDFKLKYPLDDPVPADWERIDPNLTDNLGIFYTGKMPYIAADTKFFPAALPADGSMDLVITDARTPVTRMAPILLGLDKGSHVLQPEVIHSKILAYRLVPKITNSLFSVDGEKFPLEPLQVEVMPRLCKTLLRNGSYVDTDFDSM</sequence>
<evidence type="ECO:0000256" key="3">
    <source>
        <dbReference type="ARBA" id="ARBA00022741"/>
    </source>
</evidence>
<dbReference type="OrthoDB" id="3853857at2759"/>
<keyword evidence="3" id="KW-0547">Nucleotide-binding</keyword>
<evidence type="ECO:0000256" key="6">
    <source>
        <dbReference type="ARBA" id="ARBA00022919"/>
    </source>
</evidence>
<evidence type="ECO:0000256" key="7">
    <source>
        <dbReference type="ARBA" id="ARBA00023136"/>
    </source>
</evidence>
<name>A0A7H9HYI0_9SACH</name>
<dbReference type="GO" id="GO:0005524">
    <property type="term" value="F:ATP binding"/>
    <property type="evidence" value="ECO:0007669"/>
    <property type="project" value="UniProtKB-KW"/>
</dbReference>
<evidence type="ECO:0000256" key="2">
    <source>
        <dbReference type="ARBA" id="ARBA00022679"/>
    </source>
</evidence>
<dbReference type="PANTHER" id="PTHR12358:SF31">
    <property type="entry name" value="ACYLGLYCEROL KINASE, MITOCHONDRIAL"/>
    <property type="match status" value="1"/>
</dbReference>
<protein>
    <recommendedName>
        <fullName evidence="10">sphingosine kinase</fullName>
        <ecNumber evidence="10">2.7.1.91</ecNumber>
    </recommendedName>
</protein>
<feature type="domain" description="DAGKc" evidence="14">
    <location>
        <begin position="327"/>
        <end position="466"/>
    </location>
</feature>
<dbReference type="GO" id="GO:0012505">
    <property type="term" value="C:endomembrane system"/>
    <property type="evidence" value="ECO:0007669"/>
    <property type="project" value="UniProtKB-SubCell"/>
</dbReference>
<evidence type="ECO:0000256" key="12">
    <source>
        <dbReference type="ARBA" id="ARBA00052914"/>
    </source>
</evidence>
<dbReference type="PANTHER" id="PTHR12358">
    <property type="entry name" value="SPHINGOSINE KINASE"/>
    <property type="match status" value="1"/>
</dbReference>
<keyword evidence="6" id="KW-0746">Sphingolipid metabolism</keyword>
<feature type="region of interest" description="Disordered" evidence="13">
    <location>
        <begin position="27"/>
        <end position="50"/>
    </location>
</feature>
<keyword evidence="8" id="KW-0564">Palmitate</keyword>
<reference evidence="15 16" key="1">
    <citation type="submission" date="2020-06" db="EMBL/GenBank/DDBJ databases">
        <title>The yeast mating-type switching endonuclease HO is a domesticated member of an unorthodox homing genetic element family.</title>
        <authorList>
            <person name="Coughlan A.Y."/>
            <person name="Lombardi L."/>
            <person name="Braun-Galleani S."/>
            <person name="Martos A.R."/>
            <person name="Galeote V."/>
            <person name="Bigey F."/>
            <person name="Dequin S."/>
            <person name="Byrne K.P."/>
            <person name="Wolfe K.H."/>
        </authorList>
    </citation>
    <scope>NUCLEOTIDE SEQUENCE [LARGE SCALE GENOMIC DNA]</scope>
    <source>
        <strain evidence="15 16">CBS2947</strain>
    </source>
</reference>
<comment type="catalytic activity">
    <reaction evidence="11">
        <text>(4R)-hydroxysphinganine + ATP = (4R)-hydroxysphinganine 1-phosphate + ADP + H(+)</text>
        <dbReference type="Rhea" id="RHEA:33563"/>
        <dbReference type="ChEBI" id="CHEBI:15378"/>
        <dbReference type="ChEBI" id="CHEBI:30616"/>
        <dbReference type="ChEBI" id="CHEBI:64124"/>
        <dbReference type="ChEBI" id="CHEBI:64795"/>
        <dbReference type="ChEBI" id="CHEBI:456216"/>
        <dbReference type="EC" id="2.7.1.91"/>
    </reaction>
    <physiologicalReaction direction="left-to-right" evidence="11">
        <dbReference type="Rhea" id="RHEA:33564"/>
    </physiologicalReaction>
</comment>
<dbReference type="Gene3D" id="2.60.200.40">
    <property type="match status" value="1"/>
</dbReference>
<dbReference type="GO" id="GO:0046512">
    <property type="term" value="P:sphingosine biosynthetic process"/>
    <property type="evidence" value="ECO:0007669"/>
    <property type="project" value="TreeGrafter"/>
</dbReference>
<dbReference type="AlphaFoldDB" id="A0A7H9HYI0"/>
<evidence type="ECO:0000256" key="1">
    <source>
        <dbReference type="ARBA" id="ARBA00004308"/>
    </source>
</evidence>
<keyword evidence="4" id="KW-0418">Kinase</keyword>
<feature type="compositionally biased region" description="Low complexity" evidence="13">
    <location>
        <begin position="223"/>
        <end position="234"/>
    </location>
</feature>
<evidence type="ECO:0000313" key="15">
    <source>
        <dbReference type="EMBL" id="QLQ82179.1"/>
    </source>
</evidence>
<proteinExistence type="predicted"/>
<dbReference type="EMBL" id="CP059273">
    <property type="protein sequence ID" value="QLQ82179.1"/>
    <property type="molecule type" value="Genomic_DNA"/>
</dbReference>
<evidence type="ECO:0000256" key="8">
    <source>
        <dbReference type="ARBA" id="ARBA00023139"/>
    </source>
</evidence>
<dbReference type="SMART" id="SM00046">
    <property type="entry name" value="DAGKc"/>
    <property type="match status" value="1"/>
</dbReference>
<dbReference type="InterPro" id="IPR016064">
    <property type="entry name" value="NAD/diacylglycerol_kinase_sf"/>
</dbReference>
<evidence type="ECO:0000256" key="5">
    <source>
        <dbReference type="ARBA" id="ARBA00022840"/>
    </source>
</evidence>
<dbReference type="EC" id="2.7.1.91" evidence="10"/>
<evidence type="ECO:0000256" key="11">
    <source>
        <dbReference type="ARBA" id="ARBA00052341"/>
    </source>
</evidence>
<accession>A0A7H9HYI0</accession>
<gene>
    <name evidence="15" type="ORF">HG537_0G04340</name>
</gene>
<dbReference type="PROSITE" id="PS50146">
    <property type="entry name" value="DAGK"/>
    <property type="match status" value="1"/>
</dbReference>
<evidence type="ECO:0000256" key="9">
    <source>
        <dbReference type="ARBA" id="ARBA00043822"/>
    </source>
</evidence>
<keyword evidence="5" id="KW-0067">ATP-binding</keyword>
<keyword evidence="2" id="KW-0808">Transferase</keyword>
<organism evidence="15 16">
    <name type="scientific">Torulaspora globosa</name>
    <dbReference type="NCBI Taxonomy" id="48254"/>
    <lineage>
        <taxon>Eukaryota</taxon>
        <taxon>Fungi</taxon>
        <taxon>Dikarya</taxon>
        <taxon>Ascomycota</taxon>
        <taxon>Saccharomycotina</taxon>
        <taxon>Saccharomycetes</taxon>
        <taxon>Saccharomycetales</taxon>
        <taxon>Saccharomycetaceae</taxon>
        <taxon>Torulaspora</taxon>
    </lineage>
</organism>
<evidence type="ECO:0000256" key="13">
    <source>
        <dbReference type="SAM" id="MobiDB-lite"/>
    </source>
</evidence>
<dbReference type="Gene3D" id="3.40.50.10330">
    <property type="entry name" value="Probable inorganic polyphosphate/atp-NAD kinase, domain 1"/>
    <property type="match status" value="1"/>
</dbReference>
<evidence type="ECO:0000256" key="4">
    <source>
        <dbReference type="ARBA" id="ARBA00022777"/>
    </source>
</evidence>
<keyword evidence="8" id="KW-0449">Lipoprotein</keyword>
<comment type="catalytic activity">
    <reaction evidence="12">
        <text>sphinganine + ATP = sphinganine 1-phosphate + ADP + H(+)</text>
        <dbReference type="Rhea" id="RHEA:15465"/>
        <dbReference type="ChEBI" id="CHEBI:15378"/>
        <dbReference type="ChEBI" id="CHEBI:30616"/>
        <dbReference type="ChEBI" id="CHEBI:57817"/>
        <dbReference type="ChEBI" id="CHEBI:57939"/>
        <dbReference type="ChEBI" id="CHEBI:456216"/>
        <dbReference type="EC" id="2.7.1.91"/>
    </reaction>
    <physiologicalReaction direction="left-to-right" evidence="12">
        <dbReference type="Rhea" id="RHEA:15466"/>
    </physiologicalReaction>
</comment>
<dbReference type="Proteomes" id="UP000510647">
    <property type="component" value="Chromosome 7"/>
</dbReference>